<reference evidence="1 2" key="1">
    <citation type="submission" date="2017-09" db="EMBL/GenBank/DDBJ databases">
        <title>Whole genomes of Flavobacteriaceae.</title>
        <authorList>
            <person name="Stine C."/>
            <person name="Li C."/>
            <person name="Tadesse D."/>
        </authorList>
    </citation>
    <scope>NUCLEOTIDE SEQUENCE [LARGE SCALE GENOMIC DNA]</scope>
    <source>
        <strain evidence="1 2">ATCC 35036</strain>
    </source>
</reference>
<comment type="caution">
    <text evidence="1">The sequence shown here is derived from an EMBL/GenBank/DDBJ whole genome shotgun (WGS) entry which is preliminary data.</text>
</comment>
<evidence type="ECO:0000313" key="1">
    <source>
        <dbReference type="EMBL" id="PDS25676.1"/>
    </source>
</evidence>
<dbReference type="EMBL" id="PCMW01000025">
    <property type="protein sequence ID" value="PDS25676.1"/>
    <property type="molecule type" value="Genomic_DNA"/>
</dbReference>
<gene>
    <name evidence="1" type="ORF">B0A77_04200</name>
</gene>
<dbReference type="Proteomes" id="UP000220828">
    <property type="component" value="Unassembled WGS sequence"/>
</dbReference>
<evidence type="ECO:0008006" key="3">
    <source>
        <dbReference type="Google" id="ProtNLM"/>
    </source>
</evidence>
<accession>A0A2H3KP88</accession>
<dbReference type="AlphaFoldDB" id="A0A2H3KP88"/>
<proteinExistence type="predicted"/>
<name>A0A2H3KP88_9FLAO</name>
<organism evidence="1 2">
    <name type="scientific">Flavobacterium branchiophilum</name>
    <dbReference type="NCBI Taxonomy" id="55197"/>
    <lineage>
        <taxon>Bacteria</taxon>
        <taxon>Pseudomonadati</taxon>
        <taxon>Bacteroidota</taxon>
        <taxon>Flavobacteriia</taxon>
        <taxon>Flavobacteriales</taxon>
        <taxon>Flavobacteriaceae</taxon>
        <taxon>Flavobacterium</taxon>
    </lineage>
</organism>
<evidence type="ECO:0000313" key="2">
    <source>
        <dbReference type="Proteomes" id="UP000220828"/>
    </source>
</evidence>
<protein>
    <recommendedName>
        <fullName evidence="3">Transcriptional regulator</fullName>
    </recommendedName>
</protein>
<sequence>MFVLFIIPQSQETFAELGSLMEKVKMIEALSDEEKKIVFSLVDALVGKKKLKDALSGVLNDVK</sequence>